<keyword evidence="8" id="KW-0051">Antiviral defense</keyword>
<dbReference type="GO" id="GO:0009117">
    <property type="term" value="P:nucleotide metabolic process"/>
    <property type="evidence" value="ECO:0007669"/>
    <property type="project" value="UniProtKB-KW"/>
</dbReference>
<dbReference type="Pfam" id="PF21654">
    <property type="entry name" value="DncV-like_NTFase"/>
    <property type="match status" value="1"/>
</dbReference>
<sequence>MSIQKQLELFHQKIKVDTETLREKRDILINKIKQSLKASGHSTCDTINQGSYIYGVGVIPLGSQEYDIDVGLVFPIRAIDYKPKNVKNWVYEAVKNHTSNVEDRGSCIRVRYTAGYHVDLVVYAQFYDDVNHENYQLARKDGTWNQSDPKTLKKYIENARQNFISTKDRSGADQIQRVTRYFKRWNDLVIAKESPDKPTGLAMLLLVIQYLSAPCINDVGASEDIGALLLIAREISRLSGRIIINKPTPQYEDVFSKLDEQAMIQLKERFRLLQEDLEQISNMSEMNAINVMAKHFGDDFSKIIQPQAKQLTNEELKAADILDMEKAIPSYKNPAKPWAQ</sequence>
<keyword evidence="4" id="KW-0547">Nucleotide-binding</keyword>
<proteinExistence type="predicted"/>
<dbReference type="Proteomes" id="UP000054736">
    <property type="component" value="Unassembled WGS sequence"/>
</dbReference>
<dbReference type="EMBL" id="LNXY01000031">
    <property type="protein sequence ID" value="KTC84516.1"/>
    <property type="molecule type" value="Genomic_DNA"/>
</dbReference>
<dbReference type="STRING" id="1212489.Ldro_2680"/>
<keyword evidence="5" id="KW-0067">ATP-binding</keyword>
<keyword evidence="6" id="KW-0460">Magnesium</keyword>
<comment type="caution">
    <text evidence="12">The sequence shown here is derived from an EMBL/GenBank/DDBJ whole genome shotgun (WGS) entry which is preliminary data.</text>
</comment>
<dbReference type="AlphaFoldDB" id="A0A0W0SMK3"/>
<evidence type="ECO:0000256" key="3">
    <source>
        <dbReference type="ARBA" id="ARBA00022723"/>
    </source>
</evidence>
<evidence type="ECO:0000313" key="13">
    <source>
        <dbReference type="Proteomes" id="UP000054736"/>
    </source>
</evidence>
<keyword evidence="13" id="KW-1185">Reference proteome</keyword>
<keyword evidence="1" id="KW-0808">Transferase</keyword>
<evidence type="ECO:0000256" key="10">
    <source>
        <dbReference type="ARBA" id="ARBA00048304"/>
    </source>
</evidence>
<dbReference type="CDD" id="cd05400">
    <property type="entry name" value="NT_2-5OAS_ClassI-CCAase"/>
    <property type="match status" value="1"/>
</dbReference>
<feature type="domain" description="Cyclic GMP-AMP synthase DncV-like nucleotidyltransferase" evidence="11">
    <location>
        <begin position="47"/>
        <end position="123"/>
    </location>
</feature>
<evidence type="ECO:0000256" key="2">
    <source>
        <dbReference type="ARBA" id="ARBA00022695"/>
    </source>
</evidence>
<dbReference type="GO" id="GO:0051607">
    <property type="term" value="P:defense response to virus"/>
    <property type="evidence" value="ECO:0007669"/>
    <property type="project" value="UniProtKB-KW"/>
</dbReference>
<keyword evidence="3" id="KW-0479">Metal-binding</keyword>
<accession>A0A0W0SMK3</accession>
<reference evidence="12 13" key="1">
    <citation type="submission" date="2015-11" db="EMBL/GenBank/DDBJ databases">
        <title>Genomic analysis of 38 Legionella species identifies large and diverse effector repertoires.</title>
        <authorList>
            <person name="Burstein D."/>
            <person name="Amaro F."/>
            <person name="Zusman T."/>
            <person name="Lifshitz Z."/>
            <person name="Cohen O."/>
            <person name="Gilbert J.A."/>
            <person name="Pupko T."/>
            <person name="Shuman H.A."/>
            <person name="Segal G."/>
        </authorList>
    </citation>
    <scope>NUCLEOTIDE SEQUENCE [LARGE SCALE GENOMIC DNA]</scope>
    <source>
        <strain evidence="12 13">ATCC 700990</strain>
    </source>
</reference>
<evidence type="ECO:0000256" key="9">
    <source>
        <dbReference type="ARBA" id="ARBA00044145"/>
    </source>
</evidence>
<evidence type="ECO:0000259" key="11">
    <source>
        <dbReference type="Pfam" id="PF21654"/>
    </source>
</evidence>
<keyword evidence="2" id="KW-0548">Nucleotidyltransferase</keyword>
<evidence type="ECO:0000256" key="4">
    <source>
        <dbReference type="ARBA" id="ARBA00022741"/>
    </source>
</evidence>
<protein>
    <recommendedName>
        <fullName evidence="9">Cyclic GMP-AMP synthase</fullName>
    </recommendedName>
</protein>
<evidence type="ECO:0000256" key="1">
    <source>
        <dbReference type="ARBA" id="ARBA00022679"/>
    </source>
</evidence>
<evidence type="ECO:0000256" key="5">
    <source>
        <dbReference type="ARBA" id="ARBA00022840"/>
    </source>
</evidence>
<comment type="catalytic activity">
    <reaction evidence="10">
        <text>GTP + ATP = 3',3'-cGAMP + 2 diphosphate</text>
        <dbReference type="Rhea" id="RHEA:35647"/>
        <dbReference type="ChEBI" id="CHEBI:30616"/>
        <dbReference type="ChEBI" id="CHEBI:33019"/>
        <dbReference type="ChEBI" id="CHEBI:37565"/>
        <dbReference type="ChEBI" id="CHEBI:71501"/>
    </reaction>
    <physiologicalReaction direction="left-to-right" evidence="10">
        <dbReference type="Rhea" id="RHEA:35648"/>
    </physiologicalReaction>
</comment>
<dbReference type="GO" id="GO:0016779">
    <property type="term" value="F:nucleotidyltransferase activity"/>
    <property type="evidence" value="ECO:0007669"/>
    <property type="project" value="UniProtKB-KW"/>
</dbReference>
<dbReference type="InterPro" id="IPR048445">
    <property type="entry name" value="DncV-like_NTFase"/>
</dbReference>
<dbReference type="InterPro" id="IPR006116">
    <property type="entry name" value="NT_2-5OAS_ClassI-CCAase"/>
</dbReference>
<name>A0A0W0SMK3_9GAMM</name>
<evidence type="ECO:0000313" key="12">
    <source>
        <dbReference type="EMBL" id="KTC84516.1"/>
    </source>
</evidence>
<evidence type="ECO:0000256" key="7">
    <source>
        <dbReference type="ARBA" id="ARBA00023080"/>
    </source>
</evidence>
<gene>
    <name evidence="12" type="ORF">Ldro_2680</name>
</gene>
<keyword evidence="7" id="KW-0546">Nucleotide metabolism</keyword>
<evidence type="ECO:0000256" key="6">
    <source>
        <dbReference type="ARBA" id="ARBA00022842"/>
    </source>
</evidence>
<dbReference type="GO" id="GO:0005524">
    <property type="term" value="F:ATP binding"/>
    <property type="evidence" value="ECO:0007669"/>
    <property type="project" value="UniProtKB-KW"/>
</dbReference>
<evidence type="ECO:0000256" key="8">
    <source>
        <dbReference type="ARBA" id="ARBA00023118"/>
    </source>
</evidence>
<dbReference type="GO" id="GO:0046872">
    <property type="term" value="F:metal ion binding"/>
    <property type="evidence" value="ECO:0007669"/>
    <property type="project" value="UniProtKB-KW"/>
</dbReference>
<organism evidence="12 13">
    <name type="scientific">Legionella drozanskii LLAP-1</name>
    <dbReference type="NCBI Taxonomy" id="1212489"/>
    <lineage>
        <taxon>Bacteria</taxon>
        <taxon>Pseudomonadati</taxon>
        <taxon>Pseudomonadota</taxon>
        <taxon>Gammaproteobacteria</taxon>
        <taxon>Legionellales</taxon>
        <taxon>Legionellaceae</taxon>
        <taxon>Legionella</taxon>
    </lineage>
</organism>
<dbReference type="PATRIC" id="fig|1212489.4.peg.2822"/>